<evidence type="ECO:0000256" key="7">
    <source>
        <dbReference type="RuleBase" id="RU004504"/>
    </source>
</evidence>
<dbReference type="NCBIfam" id="TIGR01979">
    <property type="entry name" value="sufS"/>
    <property type="match status" value="1"/>
</dbReference>
<evidence type="ECO:0000256" key="5">
    <source>
        <dbReference type="ARBA" id="ARBA00022898"/>
    </source>
</evidence>
<comment type="function">
    <text evidence="2 8">Catalyzes the removal of elemental sulfur and selenium atoms from L-cysteine, L-cystine, L-selenocysteine, and L-selenocystine to produce L-alanine.</text>
</comment>
<dbReference type="CDD" id="cd06453">
    <property type="entry name" value="SufS_like"/>
    <property type="match status" value="1"/>
</dbReference>
<dbReference type="SUPFAM" id="SSF53383">
    <property type="entry name" value="PLP-dependent transferases"/>
    <property type="match status" value="1"/>
</dbReference>
<protein>
    <recommendedName>
        <fullName evidence="8">Cysteine desulfurase</fullName>
        <ecNumber evidence="8">2.8.1.7</ecNumber>
    </recommendedName>
</protein>
<sequence length="421" mass="44899">MNTVADPLRASAATALPAADDFPILARPVHGRRLAYLDNGATTQKPNAVIEAEARFYRESNANIHRGVHWLSQHATELYDAARVTVQRFIGAARADEIVFTRGTTEAINLVANTWGRKTLKAGDEILITTLEHHSNIVPWQMLCEQTGAVLKVAPVNDAGEVEQDGFDALLGERTRLVAITHVSNALGTVNPVARMVERAHAVGAVVLVDGAQAVAHQAVDVQALGCDFYVFSGHKLYGPTGIGALYGRARLLAEMPPWHGGGDMIRTVSFERSTYAEAPQRFEAGTPNIAGAVGLAAAIDYVQGLGMDTIVAHEHALLEHATAALTAIPGLRMVGTAADKIGILSFVIEHIHPHDLGTILDSEGVAIRAGHHCAMPLMTRFGIPGTARASLAVYNNETDIAALVAAIEKAQTLFGTRPKR</sequence>
<name>A0A944HCL8_DENI1</name>
<dbReference type="InterPro" id="IPR015422">
    <property type="entry name" value="PyrdxlP-dep_Trfase_small"/>
</dbReference>
<dbReference type="PANTHER" id="PTHR43586">
    <property type="entry name" value="CYSTEINE DESULFURASE"/>
    <property type="match status" value="1"/>
</dbReference>
<dbReference type="PROSITE" id="PS00595">
    <property type="entry name" value="AA_TRANSFER_CLASS_5"/>
    <property type="match status" value="1"/>
</dbReference>
<dbReference type="GO" id="GO:0006534">
    <property type="term" value="P:cysteine metabolic process"/>
    <property type="evidence" value="ECO:0007669"/>
    <property type="project" value="UniProtKB-UniRule"/>
</dbReference>
<comment type="catalytic activity">
    <reaction evidence="6 8">
        <text>(sulfur carrier)-H + L-cysteine = (sulfur carrier)-SH + L-alanine</text>
        <dbReference type="Rhea" id="RHEA:43892"/>
        <dbReference type="Rhea" id="RHEA-COMP:14737"/>
        <dbReference type="Rhea" id="RHEA-COMP:14739"/>
        <dbReference type="ChEBI" id="CHEBI:29917"/>
        <dbReference type="ChEBI" id="CHEBI:35235"/>
        <dbReference type="ChEBI" id="CHEBI:57972"/>
        <dbReference type="ChEBI" id="CHEBI:64428"/>
        <dbReference type="EC" id="2.8.1.7"/>
    </reaction>
</comment>
<feature type="domain" description="Aminotransferase class V" evidence="9">
    <location>
        <begin position="36"/>
        <end position="404"/>
    </location>
</feature>
<proteinExistence type="inferred from homology"/>
<evidence type="ECO:0000259" key="9">
    <source>
        <dbReference type="Pfam" id="PF00266"/>
    </source>
</evidence>
<dbReference type="InterPro" id="IPR015421">
    <property type="entry name" value="PyrdxlP-dep_Trfase_major"/>
</dbReference>
<keyword evidence="11" id="KW-1185">Reference proteome</keyword>
<evidence type="ECO:0000256" key="6">
    <source>
        <dbReference type="ARBA" id="ARBA00050776"/>
    </source>
</evidence>
<accession>A0A944HCL8</accession>
<evidence type="ECO:0000256" key="4">
    <source>
        <dbReference type="ARBA" id="ARBA00022679"/>
    </source>
</evidence>
<dbReference type="InterPro" id="IPR000192">
    <property type="entry name" value="Aminotrans_V_dom"/>
</dbReference>
<dbReference type="Gene3D" id="3.90.1150.10">
    <property type="entry name" value="Aspartate Aminotransferase, domain 1"/>
    <property type="match status" value="1"/>
</dbReference>
<keyword evidence="4 8" id="KW-0808">Transferase</keyword>
<evidence type="ECO:0000256" key="8">
    <source>
        <dbReference type="RuleBase" id="RU004506"/>
    </source>
</evidence>
<dbReference type="RefSeq" id="WP_214362808.1">
    <property type="nucleotide sequence ID" value="NZ_JAEKFT010000021.1"/>
</dbReference>
<dbReference type="Gene3D" id="3.40.640.10">
    <property type="entry name" value="Type I PLP-dependent aspartate aminotransferase-like (Major domain)"/>
    <property type="match status" value="1"/>
</dbReference>
<dbReference type="PIRSF" id="PIRSF005572">
    <property type="entry name" value="NifS"/>
    <property type="match status" value="1"/>
</dbReference>
<comment type="caution">
    <text evidence="10">The sequence shown here is derived from an EMBL/GenBank/DDBJ whole genome shotgun (WGS) entry which is preliminary data.</text>
</comment>
<dbReference type="EC" id="2.8.1.7" evidence="8"/>
<comment type="cofactor">
    <cofactor evidence="1 7">
        <name>pyridoxal 5'-phosphate</name>
        <dbReference type="ChEBI" id="CHEBI:597326"/>
    </cofactor>
</comment>
<dbReference type="Proteomes" id="UP000694660">
    <property type="component" value="Unassembled WGS sequence"/>
</dbReference>
<evidence type="ECO:0000256" key="3">
    <source>
        <dbReference type="ARBA" id="ARBA00010447"/>
    </source>
</evidence>
<dbReference type="PANTHER" id="PTHR43586:SF8">
    <property type="entry name" value="CYSTEINE DESULFURASE 1, CHLOROPLASTIC"/>
    <property type="match status" value="1"/>
</dbReference>
<dbReference type="GO" id="GO:0030170">
    <property type="term" value="F:pyridoxal phosphate binding"/>
    <property type="evidence" value="ECO:0007669"/>
    <property type="project" value="UniProtKB-UniRule"/>
</dbReference>
<dbReference type="InterPro" id="IPR016454">
    <property type="entry name" value="Cysteine_dSase"/>
</dbReference>
<dbReference type="InterPro" id="IPR015424">
    <property type="entry name" value="PyrdxlP-dep_Trfase"/>
</dbReference>
<organism evidence="10 11">
    <name type="scientific">Denitromonas iodatirespirans</name>
    <dbReference type="NCBI Taxonomy" id="2795389"/>
    <lineage>
        <taxon>Bacteria</taxon>
        <taxon>Pseudomonadati</taxon>
        <taxon>Pseudomonadota</taxon>
        <taxon>Betaproteobacteria</taxon>
        <taxon>Rhodocyclales</taxon>
        <taxon>Zoogloeaceae</taxon>
        <taxon>Denitromonas</taxon>
    </lineage>
</organism>
<evidence type="ECO:0000313" key="10">
    <source>
        <dbReference type="EMBL" id="MBT0962857.1"/>
    </source>
</evidence>
<evidence type="ECO:0000256" key="1">
    <source>
        <dbReference type="ARBA" id="ARBA00001933"/>
    </source>
</evidence>
<dbReference type="AlphaFoldDB" id="A0A944HCL8"/>
<comment type="similarity">
    <text evidence="3 8">Belongs to the class-V pyridoxal-phosphate-dependent aminotransferase family. Csd subfamily.</text>
</comment>
<dbReference type="GO" id="GO:0031071">
    <property type="term" value="F:cysteine desulfurase activity"/>
    <property type="evidence" value="ECO:0007669"/>
    <property type="project" value="UniProtKB-UniRule"/>
</dbReference>
<keyword evidence="5 8" id="KW-0663">Pyridoxal phosphate</keyword>
<dbReference type="Pfam" id="PF00266">
    <property type="entry name" value="Aminotran_5"/>
    <property type="match status" value="1"/>
</dbReference>
<dbReference type="InterPro" id="IPR020578">
    <property type="entry name" value="Aminotrans_V_PyrdxlP_BS"/>
</dbReference>
<dbReference type="EMBL" id="JAEKFT010000021">
    <property type="protein sequence ID" value="MBT0962857.1"/>
    <property type="molecule type" value="Genomic_DNA"/>
</dbReference>
<gene>
    <name evidence="10" type="ORF">I8J34_16875</name>
</gene>
<evidence type="ECO:0000313" key="11">
    <source>
        <dbReference type="Proteomes" id="UP000694660"/>
    </source>
</evidence>
<reference evidence="11" key="1">
    <citation type="journal article" date="2022" name="ISME J.">
        <title>Genetic and phylogenetic analysis of dissimilatory iodate-reducing bacteria identifies potential niches across the world's oceans.</title>
        <authorList>
            <person name="Reyes-Umana V."/>
            <person name="Henning Z."/>
            <person name="Lee K."/>
            <person name="Barnum T.P."/>
            <person name="Coates J.D."/>
        </authorList>
    </citation>
    <scope>NUCLEOTIDE SEQUENCE [LARGE SCALE GENOMIC DNA]</scope>
    <source>
        <strain evidence="11">IR12</strain>
    </source>
</reference>
<evidence type="ECO:0000256" key="2">
    <source>
        <dbReference type="ARBA" id="ARBA00002824"/>
    </source>
</evidence>
<dbReference type="InterPro" id="IPR010970">
    <property type="entry name" value="Cys_dSase_SufS"/>
</dbReference>